<dbReference type="PANTHER" id="PTHR38926">
    <property type="entry name" value="F-BOX DOMAIN CONTAINING PROTEIN, EXPRESSED"/>
    <property type="match status" value="1"/>
</dbReference>
<sequence>MQKAEGERKYGGWFISVPPWIELPEDVTFNIMQRLGAEDLLCSTWWKVCKDPCLWRVVEFSNPYQENSTDKYTAMYRSAVDRSQGQLVELNIHYSGDDTLMEYIAHRGKIGMIYHHISNAFILSNTYESDTDGKPTIRLVRSIVLAAILGLDVSTLVYLWLCYSYFGGLVLSLVYHLLLVAVARCP</sequence>
<dbReference type="InterPro" id="IPR032675">
    <property type="entry name" value="LRR_dom_sf"/>
</dbReference>
<keyword evidence="1" id="KW-0472">Membrane</keyword>
<proteinExistence type="predicted"/>
<name>A0A8X8ZTY0_SALSN</name>
<protein>
    <recommendedName>
        <fullName evidence="4">F-box domain-containing protein</fullName>
    </recommendedName>
</protein>
<evidence type="ECO:0008006" key="4">
    <source>
        <dbReference type="Google" id="ProtNLM"/>
    </source>
</evidence>
<organism evidence="2">
    <name type="scientific">Salvia splendens</name>
    <name type="common">Scarlet sage</name>
    <dbReference type="NCBI Taxonomy" id="180675"/>
    <lineage>
        <taxon>Eukaryota</taxon>
        <taxon>Viridiplantae</taxon>
        <taxon>Streptophyta</taxon>
        <taxon>Embryophyta</taxon>
        <taxon>Tracheophyta</taxon>
        <taxon>Spermatophyta</taxon>
        <taxon>Magnoliopsida</taxon>
        <taxon>eudicotyledons</taxon>
        <taxon>Gunneridae</taxon>
        <taxon>Pentapetalae</taxon>
        <taxon>asterids</taxon>
        <taxon>lamiids</taxon>
        <taxon>Lamiales</taxon>
        <taxon>Lamiaceae</taxon>
        <taxon>Nepetoideae</taxon>
        <taxon>Mentheae</taxon>
        <taxon>Salviinae</taxon>
        <taxon>Salvia</taxon>
        <taxon>Salvia subgen. Calosphace</taxon>
        <taxon>core Calosphace</taxon>
    </lineage>
</organism>
<keyword evidence="1" id="KW-0812">Transmembrane</keyword>
<accession>A0A8X8ZTY0</accession>
<dbReference type="Proteomes" id="UP000298416">
    <property type="component" value="Unassembled WGS sequence"/>
</dbReference>
<dbReference type="PANTHER" id="PTHR38926:SF2">
    <property type="entry name" value="F-BOX_LRR-REPEAT PROTEIN 21-RELATED"/>
    <property type="match status" value="1"/>
</dbReference>
<dbReference type="SUPFAM" id="SSF81383">
    <property type="entry name" value="F-box domain"/>
    <property type="match status" value="1"/>
</dbReference>
<dbReference type="Gene3D" id="3.80.10.10">
    <property type="entry name" value="Ribonuclease Inhibitor"/>
    <property type="match status" value="1"/>
</dbReference>
<evidence type="ECO:0000313" key="2">
    <source>
        <dbReference type="EMBL" id="KAG6416773.1"/>
    </source>
</evidence>
<reference evidence="2" key="2">
    <citation type="submission" date="2020-08" db="EMBL/GenBank/DDBJ databases">
        <title>Plant Genome Project.</title>
        <authorList>
            <person name="Zhang R.-G."/>
        </authorList>
    </citation>
    <scope>NUCLEOTIDE SEQUENCE</scope>
    <source>
        <strain evidence="2">Huo1</strain>
        <tissue evidence="2">Leaf</tissue>
    </source>
</reference>
<keyword evidence="3" id="KW-1185">Reference proteome</keyword>
<feature type="transmembrane region" description="Helical" evidence="1">
    <location>
        <begin position="139"/>
        <end position="159"/>
    </location>
</feature>
<evidence type="ECO:0000256" key="1">
    <source>
        <dbReference type="SAM" id="Phobius"/>
    </source>
</evidence>
<dbReference type="EMBL" id="PNBA02000008">
    <property type="protein sequence ID" value="KAG6416773.1"/>
    <property type="molecule type" value="Genomic_DNA"/>
</dbReference>
<keyword evidence="1" id="KW-1133">Transmembrane helix</keyword>
<evidence type="ECO:0000313" key="3">
    <source>
        <dbReference type="Proteomes" id="UP000298416"/>
    </source>
</evidence>
<gene>
    <name evidence="2" type="ORF">SASPL_124211</name>
</gene>
<dbReference type="AlphaFoldDB" id="A0A8X8ZTY0"/>
<feature type="transmembrane region" description="Helical" evidence="1">
    <location>
        <begin position="165"/>
        <end position="183"/>
    </location>
</feature>
<dbReference type="InterPro" id="IPR036047">
    <property type="entry name" value="F-box-like_dom_sf"/>
</dbReference>
<dbReference type="CDD" id="cd22164">
    <property type="entry name" value="F-box_AtSKIP19-like"/>
    <property type="match status" value="1"/>
</dbReference>
<reference evidence="2" key="1">
    <citation type="submission" date="2018-01" db="EMBL/GenBank/DDBJ databases">
        <authorList>
            <person name="Mao J.F."/>
        </authorList>
    </citation>
    <scope>NUCLEOTIDE SEQUENCE</scope>
    <source>
        <strain evidence="2">Huo1</strain>
        <tissue evidence="2">Leaf</tissue>
    </source>
</reference>
<comment type="caution">
    <text evidence="2">The sequence shown here is derived from an EMBL/GenBank/DDBJ whole genome shotgun (WGS) entry which is preliminary data.</text>
</comment>